<comment type="caution">
    <text evidence="7">The sequence shown here is derived from an EMBL/GenBank/DDBJ whole genome shotgun (WGS) entry which is preliminary data.</text>
</comment>
<evidence type="ECO:0000313" key="7">
    <source>
        <dbReference type="EMBL" id="KAH7131594.1"/>
    </source>
</evidence>
<dbReference type="GO" id="GO:0004386">
    <property type="term" value="F:helicase activity"/>
    <property type="evidence" value="ECO:0007669"/>
    <property type="project" value="UniProtKB-KW"/>
</dbReference>
<dbReference type="AlphaFoldDB" id="A0A9P9E6L5"/>
<evidence type="ECO:0000256" key="4">
    <source>
        <dbReference type="ARBA" id="ARBA00022806"/>
    </source>
</evidence>
<dbReference type="SMART" id="SM00487">
    <property type="entry name" value="DEXDc"/>
    <property type="match status" value="1"/>
</dbReference>
<keyword evidence="5" id="KW-0067">ATP-binding</keyword>
<dbReference type="Gene3D" id="3.40.50.300">
    <property type="entry name" value="P-loop containing nucleotide triphosphate hydrolases"/>
    <property type="match status" value="2"/>
</dbReference>
<name>A0A9P9E6L5_9HYPO</name>
<evidence type="ECO:0000259" key="6">
    <source>
        <dbReference type="PROSITE" id="PS51192"/>
    </source>
</evidence>
<dbReference type="GO" id="GO:0016787">
    <property type="term" value="F:hydrolase activity"/>
    <property type="evidence" value="ECO:0007669"/>
    <property type="project" value="UniProtKB-KW"/>
</dbReference>
<dbReference type="PROSITE" id="PS00690">
    <property type="entry name" value="DEAH_ATP_HELICASE"/>
    <property type="match status" value="1"/>
</dbReference>
<gene>
    <name evidence="7" type="ORF">B0J13DRAFT_610707</name>
</gene>
<accession>A0A9P9E6L5</accession>
<dbReference type="OrthoDB" id="10253254at2759"/>
<evidence type="ECO:0000256" key="2">
    <source>
        <dbReference type="ARBA" id="ARBA00022741"/>
    </source>
</evidence>
<organism evidence="7 8">
    <name type="scientific">Dactylonectria estremocensis</name>
    <dbReference type="NCBI Taxonomy" id="1079267"/>
    <lineage>
        <taxon>Eukaryota</taxon>
        <taxon>Fungi</taxon>
        <taxon>Dikarya</taxon>
        <taxon>Ascomycota</taxon>
        <taxon>Pezizomycotina</taxon>
        <taxon>Sordariomycetes</taxon>
        <taxon>Hypocreomycetidae</taxon>
        <taxon>Hypocreales</taxon>
        <taxon>Nectriaceae</taxon>
        <taxon>Dactylonectria</taxon>
    </lineage>
</organism>
<dbReference type="InterPro" id="IPR014001">
    <property type="entry name" value="Helicase_ATP-bd"/>
</dbReference>
<dbReference type="SUPFAM" id="SSF52540">
    <property type="entry name" value="P-loop containing nucleoside triphosphate hydrolases"/>
    <property type="match status" value="1"/>
</dbReference>
<protein>
    <submittedName>
        <fullName evidence="7">P-loop containing nucleoside triphosphate hydrolase protein</fullName>
    </submittedName>
</protein>
<feature type="domain" description="Helicase ATP-binding" evidence="6">
    <location>
        <begin position="54"/>
        <end position="201"/>
    </location>
</feature>
<sequence>MDSIVRNQATMAQIRCLEDAELNPLTKKAWPKSHNTILQSRRKLPVYGGFGEILDAYHKGQAFVLLSETGSGKSTQVPQMLLYDEGRLHPTAPASRNPTGQTCFQGDGSCLGRGEQQEARVSFMMEGVLVGHHASDNKLSDYACVIIDEAHERTVETDLLMSMLKRTLRKRKDFKVVIMSATTDAKLFQNYFAGQGPVLRGSTSLDFDLIMPTTFATWIRHS</sequence>
<comment type="similarity">
    <text evidence="1">Belongs to the DEAD box helicase family. DEAH subfamily.</text>
</comment>
<reference evidence="7" key="1">
    <citation type="journal article" date="2021" name="Nat. Commun.">
        <title>Genetic determinants of endophytism in the Arabidopsis root mycobiome.</title>
        <authorList>
            <person name="Mesny F."/>
            <person name="Miyauchi S."/>
            <person name="Thiergart T."/>
            <person name="Pickel B."/>
            <person name="Atanasova L."/>
            <person name="Karlsson M."/>
            <person name="Huettel B."/>
            <person name="Barry K.W."/>
            <person name="Haridas S."/>
            <person name="Chen C."/>
            <person name="Bauer D."/>
            <person name="Andreopoulos W."/>
            <person name="Pangilinan J."/>
            <person name="LaButti K."/>
            <person name="Riley R."/>
            <person name="Lipzen A."/>
            <person name="Clum A."/>
            <person name="Drula E."/>
            <person name="Henrissat B."/>
            <person name="Kohler A."/>
            <person name="Grigoriev I.V."/>
            <person name="Martin F.M."/>
            <person name="Hacquard S."/>
        </authorList>
    </citation>
    <scope>NUCLEOTIDE SEQUENCE</scope>
    <source>
        <strain evidence="7">MPI-CAGE-AT-0021</strain>
    </source>
</reference>
<dbReference type="CDD" id="cd17917">
    <property type="entry name" value="DEXHc_RHA-like"/>
    <property type="match status" value="1"/>
</dbReference>
<dbReference type="EMBL" id="JAGMUU010000019">
    <property type="protein sequence ID" value="KAH7131594.1"/>
    <property type="molecule type" value="Genomic_DNA"/>
</dbReference>
<keyword evidence="3 7" id="KW-0378">Hydrolase</keyword>
<dbReference type="PANTHER" id="PTHR18934:SF99">
    <property type="entry name" value="ATP-DEPENDENT RNA HELICASE DHX37-RELATED"/>
    <property type="match status" value="1"/>
</dbReference>
<keyword evidence="4" id="KW-0347">Helicase</keyword>
<evidence type="ECO:0000256" key="5">
    <source>
        <dbReference type="ARBA" id="ARBA00022840"/>
    </source>
</evidence>
<dbReference type="PANTHER" id="PTHR18934">
    <property type="entry name" value="ATP-DEPENDENT RNA HELICASE"/>
    <property type="match status" value="1"/>
</dbReference>
<dbReference type="PROSITE" id="PS51192">
    <property type="entry name" value="HELICASE_ATP_BIND_1"/>
    <property type="match status" value="1"/>
</dbReference>
<dbReference type="InterPro" id="IPR027417">
    <property type="entry name" value="P-loop_NTPase"/>
</dbReference>
<keyword evidence="2" id="KW-0547">Nucleotide-binding</keyword>
<keyword evidence="8" id="KW-1185">Reference proteome</keyword>
<dbReference type="Proteomes" id="UP000717696">
    <property type="component" value="Unassembled WGS sequence"/>
</dbReference>
<dbReference type="GO" id="GO:0005524">
    <property type="term" value="F:ATP binding"/>
    <property type="evidence" value="ECO:0007669"/>
    <property type="project" value="UniProtKB-KW"/>
</dbReference>
<proteinExistence type="inferred from homology"/>
<evidence type="ECO:0000256" key="1">
    <source>
        <dbReference type="ARBA" id="ARBA00008792"/>
    </source>
</evidence>
<dbReference type="GO" id="GO:0003723">
    <property type="term" value="F:RNA binding"/>
    <property type="evidence" value="ECO:0007669"/>
    <property type="project" value="TreeGrafter"/>
</dbReference>
<evidence type="ECO:0000256" key="3">
    <source>
        <dbReference type="ARBA" id="ARBA00022801"/>
    </source>
</evidence>
<evidence type="ECO:0000313" key="8">
    <source>
        <dbReference type="Proteomes" id="UP000717696"/>
    </source>
</evidence>
<dbReference type="InterPro" id="IPR002464">
    <property type="entry name" value="DNA/RNA_helicase_DEAH_CS"/>
</dbReference>